<keyword evidence="8" id="KW-1185">Reference proteome</keyword>
<evidence type="ECO:0000313" key="8">
    <source>
        <dbReference type="Proteomes" id="UP000193642"/>
    </source>
</evidence>
<dbReference type="SUPFAM" id="SSF48371">
    <property type="entry name" value="ARM repeat"/>
    <property type="match status" value="1"/>
</dbReference>
<feature type="compositionally biased region" description="Acidic residues" evidence="6">
    <location>
        <begin position="1317"/>
        <end position="1344"/>
    </location>
</feature>
<feature type="region of interest" description="Disordered" evidence="6">
    <location>
        <begin position="1"/>
        <end position="24"/>
    </location>
</feature>
<comment type="subcellular location">
    <subcellularLocation>
        <location evidence="1">Nucleus</location>
    </subcellularLocation>
</comment>
<dbReference type="PANTHER" id="PTHR12663">
    <property type="entry name" value="ANDROGEN INDUCED INHIBITOR OF PROLIFERATION AS3 / PDS5-RELATED"/>
    <property type="match status" value="1"/>
</dbReference>
<dbReference type="GO" id="GO:0051301">
    <property type="term" value="P:cell division"/>
    <property type="evidence" value="ECO:0007669"/>
    <property type="project" value="UniProtKB-KW"/>
</dbReference>
<evidence type="ECO:0000256" key="3">
    <source>
        <dbReference type="ARBA" id="ARBA00022776"/>
    </source>
</evidence>
<feature type="compositionally biased region" description="Acidic residues" evidence="6">
    <location>
        <begin position="1237"/>
        <end position="1255"/>
    </location>
</feature>
<dbReference type="GO" id="GO:0007064">
    <property type="term" value="P:mitotic sister chromatid cohesion"/>
    <property type="evidence" value="ECO:0007669"/>
    <property type="project" value="InterPro"/>
</dbReference>
<sequence length="1414" mass="158974">MTQVDPFAFDSAPPAGHSQGSGLMADDTRLLNAPRIVPASAGKTIATGDLVARLKELHFALARFEQETVDVSSLASTAKNLVSPSLTQHRDKAVRALAACCLADVLRLCAPDAPYTAQELRVVFALFVSQLHGVADPNGPYFEHHYYLLESLAAVKSIVLLTDLDADDLVTSLFKDVYGFMRQDFQKNVYGFLLQLLQCLVEESQSLNNDIIETIITQFDKVDRLFWCTRDLATDHAILLPQPNNQMSRQLSIDLCNNVTDKLQRYVCQYFGELFYSSMKSITRTRAESFDDEDDEDARDAAASHAEFQHAHRMIVDMNHSCRGILLNVIPLFEDQLKCEDDKVRELSTDVLGKIFVDSGSNVAVVYPAIWRVWLERRNDKSPAIRILWIQFCNDVYRHHHELCAEVTAGLRQKFCDPDDKVRLAAIKVMGLLDSVSLVNIPRDLLLDLADRCKDKKMPIRIEAIQALSNIFKITYADIVSDENQAAEKYGWIPGCLLELVYLGDIETNIVMERALHEDIFVYSYDDVQRTDRLLRIVGALTEKQYKAFLNVIDRQASMSKDFMMYIEMCENWNGGIMDRPDKALEDNLNKLILHISSKFPDAKKAATSLQRFSKNNENRVYKLFRGLMNESADFKTITKNGKEIMKRMEPYPGLPETFVVILRRVSLTLLGKSSIPRLIEVARSYAARQNQSTMTVDTTVDHEMSRLAVTAENLIKKLAVAFPGVYGSHLKEFLGLLVSNDESLVSDSLEGLARFVKTFPKDLELNKTEQAVVKKYAIHGTIRQAKHAATILALLSDSTPRQNVINQIGAALQTKDLVPKFITEYEKIKLEQLDDDSFTMSEMPLHKLPTWLSSVSQFALYSRAEFDTIQQVVNDLLVRECLLKSSFSDMEDDPHLGQDWVDWDVLHAFGVVKVLAVKCLVNRVRGAVNAGEGEEAVAVLARPVYKVLNRIVEGEGEVVPKGGTCDAFKSHLRQVAAISLLKLAKLPGCDSILTVLDRNRLMLSIQDPCWQTRDAFVERLRKYLQQQSIPYRYIVILCMAALEPDDDIRIKAKSFLTRFAKASKDVENASTLESVFVDVLHMVAHHPDFGTEPDDISLSAKYIQFFIDIVATANNASFLFHSAAQLKTLIDLYSTDGSSESLYHISDLAQFLIQEHCKHHLWTLNSYPDVIPYKRELFKRMGSSKESNENIKMSYLSKKWMESTQSANSVKTKSSSSRRKSSLGKAERERLAAVGQEDDDEDDDDEDSEDDDEDAAPKRKRKAAAGRRRKTSGEGVATKRGSRKRKSDASAEDEEIIPRAKSSRTAKTGKKYAEKEVEEEEEDAMDVDENDEDEDEDSEDEEEPLVKPKRKAALAKSPAAKSPAAKSPASKSPTLKSPVTKALPKASVVPSNSDSNSSQEATEQKPTRTTRKR</sequence>
<keyword evidence="2" id="KW-0132">Cell division</keyword>
<dbReference type="InterPro" id="IPR016024">
    <property type="entry name" value="ARM-type_fold"/>
</dbReference>
<keyword evidence="5" id="KW-0131">Cell cycle</keyword>
<dbReference type="Proteomes" id="UP000193642">
    <property type="component" value="Unassembled WGS sequence"/>
</dbReference>
<dbReference type="InterPro" id="IPR039776">
    <property type="entry name" value="Pds5"/>
</dbReference>
<protein>
    <submittedName>
        <fullName evidence="7">ARM repeat-containing protein</fullName>
    </submittedName>
</protein>
<dbReference type="GO" id="GO:0005634">
    <property type="term" value="C:nucleus"/>
    <property type="evidence" value="ECO:0007669"/>
    <property type="project" value="UniProtKB-SubCell"/>
</dbReference>
<name>A0A1Y2CYN9_9FUNG</name>
<dbReference type="InterPro" id="IPR011989">
    <property type="entry name" value="ARM-like"/>
</dbReference>
<proteinExistence type="predicted"/>
<evidence type="ECO:0000256" key="1">
    <source>
        <dbReference type="ARBA" id="ARBA00004123"/>
    </source>
</evidence>
<feature type="compositionally biased region" description="Basic residues" evidence="6">
    <location>
        <begin position="1259"/>
        <end position="1271"/>
    </location>
</feature>
<dbReference type="CDD" id="cd19953">
    <property type="entry name" value="PDS5"/>
    <property type="match status" value="1"/>
</dbReference>
<feature type="compositionally biased region" description="Basic residues" evidence="6">
    <location>
        <begin position="1302"/>
        <end position="1311"/>
    </location>
</feature>
<dbReference type="Pfam" id="PF20168">
    <property type="entry name" value="PDS5"/>
    <property type="match status" value="1"/>
</dbReference>
<organism evidence="7 8">
    <name type="scientific">Rhizoclosmatium globosum</name>
    <dbReference type="NCBI Taxonomy" id="329046"/>
    <lineage>
        <taxon>Eukaryota</taxon>
        <taxon>Fungi</taxon>
        <taxon>Fungi incertae sedis</taxon>
        <taxon>Chytridiomycota</taxon>
        <taxon>Chytridiomycota incertae sedis</taxon>
        <taxon>Chytridiomycetes</taxon>
        <taxon>Chytridiales</taxon>
        <taxon>Chytriomycetaceae</taxon>
        <taxon>Rhizoclosmatium</taxon>
    </lineage>
</organism>
<keyword evidence="4" id="KW-0539">Nucleus</keyword>
<reference evidence="7 8" key="1">
    <citation type="submission" date="2016-07" db="EMBL/GenBank/DDBJ databases">
        <title>Pervasive Adenine N6-methylation of Active Genes in Fungi.</title>
        <authorList>
            <consortium name="DOE Joint Genome Institute"/>
            <person name="Mondo S.J."/>
            <person name="Dannebaum R.O."/>
            <person name="Kuo R.C."/>
            <person name="Labutti K."/>
            <person name="Haridas S."/>
            <person name="Kuo A."/>
            <person name="Salamov A."/>
            <person name="Ahrendt S.R."/>
            <person name="Lipzen A."/>
            <person name="Sullivan W."/>
            <person name="Andreopoulos W.B."/>
            <person name="Clum A."/>
            <person name="Lindquist E."/>
            <person name="Daum C."/>
            <person name="Ramamoorthy G.K."/>
            <person name="Gryganskyi A."/>
            <person name="Culley D."/>
            <person name="Magnuson J.K."/>
            <person name="James T.Y."/>
            <person name="O'Malley M.A."/>
            <person name="Stajich J.E."/>
            <person name="Spatafora J.W."/>
            <person name="Visel A."/>
            <person name="Grigoriev I.V."/>
        </authorList>
    </citation>
    <scope>NUCLEOTIDE SEQUENCE [LARGE SCALE GENOMIC DNA]</scope>
    <source>
        <strain evidence="7 8">JEL800</strain>
    </source>
</reference>
<evidence type="ECO:0000313" key="7">
    <source>
        <dbReference type="EMBL" id="ORY51455.1"/>
    </source>
</evidence>
<dbReference type="GO" id="GO:0000785">
    <property type="term" value="C:chromatin"/>
    <property type="evidence" value="ECO:0007669"/>
    <property type="project" value="TreeGrafter"/>
</dbReference>
<accession>A0A1Y2CYN9</accession>
<feature type="compositionally biased region" description="Low complexity" evidence="6">
    <location>
        <begin position="1355"/>
        <end position="1379"/>
    </location>
</feature>
<evidence type="ECO:0000256" key="4">
    <source>
        <dbReference type="ARBA" id="ARBA00023242"/>
    </source>
</evidence>
<feature type="compositionally biased region" description="Low complexity" evidence="6">
    <location>
        <begin position="1388"/>
        <end position="1399"/>
    </location>
</feature>
<dbReference type="PANTHER" id="PTHR12663:SF0">
    <property type="entry name" value="PRECOCIOUS DISSOCIATION OF SISTERS 5, ISOFORM A"/>
    <property type="match status" value="1"/>
</dbReference>
<feature type="region of interest" description="Disordered" evidence="6">
    <location>
        <begin position="1206"/>
        <end position="1414"/>
    </location>
</feature>
<dbReference type="EMBL" id="MCGO01000005">
    <property type="protein sequence ID" value="ORY51455.1"/>
    <property type="molecule type" value="Genomic_DNA"/>
</dbReference>
<dbReference type="Gene3D" id="1.25.10.10">
    <property type="entry name" value="Leucine-rich Repeat Variant"/>
    <property type="match status" value="1"/>
</dbReference>
<evidence type="ECO:0000256" key="2">
    <source>
        <dbReference type="ARBA" id="ARBA00022618"/>
    </source>
</evidence>
<keyword evidence="3" id="KW-0498">Mitosis</keyword>
<comment type="caution">
    <text evidence="7">The sequence shown here is derived from an EMBL/GenBank/DDBJ whole genome shotgun (WGS) entry which is preliminary data.</text>
</comment>
<evidence type="ECO:0000256" key="5">
    <source>
        <dbReference type="ARBA" id="ARBA00023306"/>
    </source>
</evidence>
<gene>
    <name evidence="7" type="ORF">BCR33DRAFT_846247</name>
</gene>
<dbReference type="STRING" id="329046.A0A1Y2CYN9"/>
<dbReference type="OrthoDB" id="200660at2759"/>
<dbReference type="GO" id="GO:0006281">
    <property type="term" value="P:DNA repair"/>
    <property type="evidence" value="ECO:0007669"/>
    <property type="project" value="TreeGrafter"/>
</dbReference>
<evidence type="ECO:0000256" key="6">
    <source>
        <dbReference type="SAM" id="MobiDB-lite"/>
    </source>
</evidence>